<proteinExistence type="predicted"/>
<dbReference type="Gene3D" id="3.40.630.10">
    <property type="entry name" value="Zn peptidases"/>
    <property type="match status" value="1"/>
</dbReference>
<comment type="caution">
    <text evidence="7">The sequence shown here is derived from an EMBL/GenBank/DDBJ whole genome shotgun (WGS) entry which is preliminary data.</text>
</comment>
<dbReference type="EMBL" id="QWIL01001581">
    <property type="protein sequence ID" value="RMY01657.1"/>
    <property type="molecule type" value="Genomic_DNA"/>
</dbReference>
<evidence type="ECO:0000313" key="10">
    <source>
        <dbReference type="Proteomes" id="UP000281245"/>
    </source>
</evidence>
<dbReference type="GO" id="GO:0016788">
    <property type="term" value="F:hydrolase activity, acting on ester bonds"/>
    <property type="evidence" value="ECO:0007669"/>
    <property type="project" value="InterPro"/>
</dbReference>
<sequence length="414" mass="43853">MLPSTKTALLSLTTLLLGTTTSQTIYTGDTLQGYPIISSLDITDVPSNTISRFWLSPASGQGGLPYFLPIFVARGTEESANSGTRLSLSASIHGDELNPVAVVQKIFARLNETGRFPGNSDHGSGKSDEESSAGGLFNGTIIGLPTQNPQGNLLNQRNFFTSASNGFFTNLNRVFPGVTIAEGGGLPDAYAAAIWNGVWGNTSNVDVAVDFHTLSTGSLGPLWCYADYRLDGVQRLAELLEPDMIKIDPGEPGSIETTWVEAGVPAITVEIGPGNIWNSTLINRTVDYAFRLMEDLVMFGGSSSSGGIVPDLSETYIVTNFSGTAVSYSGWAELDVGVLEEVEEGQVIGRVYNSWGDKLEDLSAAVSGRVLDVLVDPAVEAGTGVATIGYNATASEWYIRVMRSVLSGSRKGIA</sequence>
<dbReference type="SUPFAM" id="SSF53187">
    <property type="entry name" value="Zn-dependent exopeptidases"/>
    <property type="match status" value="1"/>
</dbReference>
<dbReference type="Pfam" id="PF24827">
    <property type="entry name" value="AstE_AspA_cat"/>
    <property type="match status" value="1"/>
</dbReference>
<dbReference type="VEuPathDB" id="FungiDB:BTJ68_02101"/>
<keyword evidence="2" id="KW-0479">Metal-binding</keyword>
<gene>
    <name evidence="8" type="ORF">D0867_11316</name>
    <name evidence="7" type="ORF">D0869_12870</name>
</gene>
<reference evidence="9 10" key="1">
    <citation type="journal article" date="2018" name="BMC Genomics">
        <title>Genomic evidence for intraspecific hybridization in a clonal and extremely halotolerant yeast.</title>
        <authorList>
            <person name="Gostincar C."/>
            <person name="Stajich J.E."/>
            <person name="Zupancic J."/>
            <person name="Zalar P."/>
            <person name="Gunde-Cimerman N."/>
        </authorList>
    </citation>
    <scope>NUCLEOTIDE SEQUENCE [LARGE SCALE GENOMIC DNA]</scope>
    <source>
        <strain evidence="7 10">EXF-6656</strain>
        <strain evidence="8 9">EXF-6669</strain>
    </source>
</reference>
<dbReference type="Proteomes" id="UP000271337">
    <property type="component" value="Unassembled WGS sequence"/>
</dbReference>
<accession>A0A3M6W6Q1</accession>
<evidence type="ECO:0000259" key="6">
    <source>
        <dbReference type="Pfam" id="PF24827"/>
    </source>
</evidence>
<evidence type="ECO:0000256" key="1">
    <source>
        <dbReference type="ARBA" id="ARBA00001947"/>
    </source>
</evidence>
<dbReference type="OrthoDB" id="5588846at2759"/>
<dbReference type="Proteomes" id="UP000281245">
    <property type="component" value="Unassembled WGS sequence"/>
</dbReference>
<feature type="domain" description="Succinylglutamate desuccinylase/Aspartoacylase catalytic" evidence="6">
    <location>
        <begin position="137"/>
        <end position="293"/>
    </location>
</feature>
<organism evidence="7 10">
    <name type="scientific">Hortaea werneckii</name>
    <name type="common">Black yeast</name>
    <name type="synonym">Cladosporium werneckii</name>
    <dbReference type="NCBI Taxonomy" id="91943"/>
    <lineage>
        <taxon>Eukaryota</taxon>
        <taxon>Fungi</taxon>
        <taxon>Dikarya</taxon>
        <taxon>Ascomycota</taxon>
        <taxon>Pezizomycotina</taxon>
        <taxon>Dothideomycetes</taxon>
        <taxon>Dothideomycetidae</taxon>
        <taxon>Mycosphaerellales</taxon>
        <taxon>Teratosphaeriaceae</taxon>
        <taxon>Hortaea</taxon>
    </lineage>
</organism>
<dbReference type="InterPro" id="IPR053138">
    <property type="entry name" value="N-alpha-Ac-DABA_deacetylase"/>
</dbReference>
<dbReference type="EMBL" id="QWIJ01001602">
    <property type="protein sequence ID" value="RMX74169.1"/>
    <property type="molecule type" value="Genomic_DNA"/>
</dbReference>
<feature type="signal peptide" evidence="5">
    <location>
        <begin position="1"/>
        <end position="22"/>
    </location>
</feature>
<feature type="chain" id="PRO_5036085843" description="Succinylglutamate desuccinylase/Aspartoacylase catalytic domain-containing protein" evidence="5">
    <location>
        <begin position="23"/>
        <end position="414"/>
    </location>
</feature>
<evidence type="ECO:0000256" key="2">
    <source>
        <dbReference type="ARBA" id="ARBA00022723"/>
    </source>
</evidence>
<evidence type="ECO:0000313" key="9">
    <source>
        <dbReference type="Proteomes" id="UP000271337"/>
    </source>
</evidence>
<dbReference type="InterPro" id="IPR055438">
    <property type="entry name" value="AstE_AspA_cat"/>
</dbReference>
<evidence type="ECO:0000256" key="3">
    <source>
        <dbReference type="ARBA" id="ARBA00022801"/>
    </source>
</evidence>
<keyword evidence="4" id="KW-0862">Zinc</keyword>
<comment type="cofactor">
    <cofactor evidence="1">
        <name>Zn(2+)</name>
        <dbReference type="ChEBI" id="CHEBI:29105"/>
    </cofactor>
</comment>
<dbReference type="PANTHER" id="PTHR37326:SF1">
    <property type="entry name" value="BLL3975 PROTEIN"/>
    <property type="match status" value="1"/>
</dbReference>
<evidence type="ECO:0000256" key="4">
    <source>
        <dbReference type="ARBA" id="ARBA00022833"/>
    </source>
</evidence>
<evidence type="ECO:0000313" key="8">
    <source>
        <dbReference type="EMBL" id="RMY01657.1"/>
    </source>
</evidence>
<keyword evidence="3" id="KW-0378">Hydrolase</keyword>
<dbReference type="PANTHER" id="PTHR37326">
    <property type="entry name" value="BLL3975 PROTEIN"/>
    <property type="match status" value="1"/>
</dbReference>
<evidence type="ECO:0000313" key="7">
    <source>
        <dbReference type="EMBL" id="RMX74169.1"/>
    </source>
</evidence>
<dbReference type="GO" id="GO:0046872">
    <property type="term" value="F:metal ion binding"/>
    <property type="evidence" value="ECO:0007669"/>
    <property type="project" value="UniProtKB-KW"/>
</dbReference>
<name>A0A3M6W6Q1_HORWE</name>
<dbReference type="AlphaFoldDB" id="A0A3M6W6Q1"/>
<dbReference type="CDD" id="cd06251">
    <property type="entry name" value="M14_ASTE_ASPA-like"/>
    <property type="match status" value="1"/>
</dbReference>
<keyword evidence="5" id="KW-0732">Signal</keyword>
<protein>
    <recommendedName>
        <fullName evidence="6">Succinylglutamate desuccinylase/Aspartoacylase catalytic domain-containing protein</fullName>
    </recommendedName>
</protein>
<evidence type="ECO:0000256" key="5">
    <source>
        <dbReference type="SAM" id="SignalP"/>
    </source>
</evidence>